<dbReference type="AlphaFoldDB" id="A0A3Q8I1K7"/>
<accession>A0A3Q8I1K7</accession>
<dbReference type="EMBL" id="MH908878">
    <property type="protein sequence ID" value="AYM52570.1"/>
    <property type="molecule type" value="Genomic_DNA"/>
</dbReference>
<evidence type="ECO:0000313" key="1">
    <source>
        <dbReference type="EMBL" id="AYM52570.1"/>
    </source>
</evidence>
<sequence>MALGKKSISILVPIALLLLFAGYEGARVWWYRGYSVGARTGVIRKLSVRGPPYCKYLSGELVLQGTQPGQPVETWEFSVDDDSDKNPLVKQLHDAEKSGERITLDYRQDLHSLFRCTPSEYFVTRTE</sequence>
<protein>
    <submittedName>
        <fullName evidence="1">Uncharacterized protein</fullName>
    </submittedName>
</protein>
<proteinExistence type="predicted"/>
<reference evidence="1" key="1">
    <citation type="journal article" date="2018" name="J. Ind. Microbiol. Biotechnol.">
        <title>Genome mining reveals uncommon alkylpyrones as type III PKS products from myxobacteria.</title>
        <authorList>
            <person name="Hug J.J."/>
            <person name="Panter F."/>
            <person name="Krug D."/>
            <person name="Muller R."/>
        </authorList>
    </citation>
    <scope>NUCLEOTIDE SEQUENCE</scope>
    <source>
        <strain evidence="1">MSr9331</strain>
    </source>
</reference>
<organism evidence="1">
    <name type="scientific">Aetherobacter rufus</name>
    <dbReference type="NCBI Taxonomy" id="888831"/>
    <lineage>
        <taxon>Bacteria</taxon>
        <taxon>Pseudomonadati</taxon>
        <taxon>Myxococcota</taxon>
        <taxon>Polyangia</taxon>
        <taxon>Polyangiales</taxon>
        <taxon>Polyangiaceae</taxon>
        <taxon>Aetherobacter</taxon>
    </lineage>
</organism>
<name>A0A3Q8I1K7_9BACT</name>